<organism evidence="2 3">
    <name type="scientific">Candidatus Competibacter phosphatis</name>
    <dbReference type="NCBI Taxonomy" id="221280"/>
    <lineage>
        <taxon>Bacteria</taxon>
        <taxon>Pseudomonadati</taxon>
        <taxon>Pseudomonadota</taxon>
        <taxon>Gammaproteobacteria</taxon>
        <taxon>Candidatus Competibacteraceae</taxon>
        <taxon>Candidatus Competibacter</taxon>
    </lineage>
</organism>
<evidence type="ECO:0000313" key="3">
    <source>
        <dbReference type="Proteomes" id="UP000760480"/>
    </source>
</evidence>
<evidence type="ECO:0000259" key="1">
    <source>
        <dbReference type="Pfam" id="PF01510"/>
    </source>
</evidence>
<accession>A0ABX1TNU5</accession>
<protein>
    <submittedName>
        <fullName evidence="2">N-acetylmuramoyl-L-alanine amidase</fullName>
    </submittedName>
</protein>
<keyword evidence="3" id="KW-1185">Reference proteome</keyword>
<name>A0ABX1TNU5_9GAMM</name>
<dbReference type="EMBL" id="SPMZ01000045">
    <property type="protein sequence ID" value="NMQ20349.1"/>
    <property type="molecule type" value="Genomic_DNA"/>
</dbReference>
<comment type="caution">
    <text evidence="2">The sequence shown here is derived from an EMBL/GenBank/DDBJ whole genome shotgun (WGS) entry which is preliminary data.</text>
</comment>
<dbReference type="Proteomes" id="UP000760480">
    <property type="component" value="Unassembled WGS sequence"/>
</dbReference>
<gene>
    <name evidence="2" type="ORF">E4P82_14790</name>
</gene>
<dbReference type="SUPFAM" id="SSF55846">
    <property type="entry name" value="N-acetylmuramoyl-L-alanine amidase-like"/>
    <property type="match status" value="1"/>
</dbReference>
<dbReference type="Gene3D" id="3.40.80.10">
    <property type="entry name" value="Peptidoglycan recognition protein-like"/>
    <property type="match status" value="1"/>
</dbReference>
<feature type="domain" description="N-acetylmuramoyl-L-alanine amidase" evidence="1">
    <location>
        <begin position="10"/>
        <end position="121"/>
    </location>
</feature>
<dbReference type="Pfam" id="PF01510">
    <property type="entry name" value="Amidase_2"/>
    <property type="match status" value="1"/>
</dbReference>
<reference evidence="2 3" key="1">
    <citation type="submission" date="2019-03" db="EMBL/GenBank/DDBJ databases">
        <title>Metabolic reconstructions from genomes of highly enriched 'Candidatus Accumulibacter' and 'Candidatus Competibacter' bioreactor populations.</title>
        <authorList>
            <person name="Annavajhala M.K."/>
            <person name="Welles L."/>
            <person name="Abbas B."/>
            <person name="Sorokin D."/>
            <person name="Park H."/>
            <person name="Van Loosdrecht M."/>
            <person name="Chandran K."/>
        </authorList>
    </citation>
    <scope>NUCLEOTIDE SEQUENCE [LARGE SCALE GENOMIC DNA]</scope>
    <source>
        <strain evidence="2 3">SBR_G</strain>
    </source>
</reference>
<dbReference type="InterPro" id="IPR002502">
    <property type="entry name" value="Amidase_domain"/>
</dbReference>
<sequence>MELARNSDETRFDGVNAHFAVLRSGTVLHLHDESEYLFASHDFNCRSIAVEFEGNYPYKQQKNGQYLWWSDTYPTPRSKQDGPTVDQIVAGRALVKYFRDRHKIQNIFAHRQSCGKVCPGPHLWFNIVKWGVEKLGLNDGGPGYTTSNDHCSGSIIPSHWRDEKWAIDLSKPFSNSTFSGPSPTHGNICIPP</sequence>
<proteinExistence type="predicted"/>
<evidence type="ECO:0000313" key="2">
    <source>
        <dbReference type="EMBL" id="NMQ20349.1"/>
    </source>
</evidence>
<dbReference type="InterPro" id="IPR036505">
    <property type="entry name" value="Amidase/PGRP_sf"/>
</dbReference>
<dbReference type="CDD" id="cd06583">
    <property type="entry name" value="PGRP"/>
    <property type="match status" value="1"/>
</dbReference>